<evidence type="ECO:0000259" key="1">
    <source>
        <dbReference type="Pfam" id="PF01742"/>
    </source>
</evidence>
<keyword evidence="3" id="KW-1185">Reference proteome</keyword>
<protein>
    <recommendedName>
        <fullName evidence="1">Botulinum/Tetanus toxin catalytic chain domain-containing protein</fullName>
    </recommendedName>
</protein>
<dbReference type="Proteomes" id="UP001232584">
    <property type="component" value="Unassembled WGS sequence"/>
</dbReference>
<reference evidence="2 3" key="1">
    <citation type="submission" date="2023-07" db="EMBL/GenBank/DDBJ databases">
        <title>Genomic Encyclopedia of Type Strains, Phase IV (KMG-IV): sequencing the most valuable type-strain genomes for metagenomic binning, comparative biology and taxonomic classification.</title>
        <authorList>
            <person name="Goeker M."/>
        </authorList>
    </citation>
    <scope>NUCLEOTIDE SEQUENCE [LARGE SCALE GENOMIC DNA]</scope>
    <source>
        <strain evidence="2 3">DSM 15049</strain>
    </source>
</reference>
<feature type="domain" description="Botulinum/Tetanus toxin catalytic chain" evidence="1">
    <location>
        <begin position="5"/>
        <end position="359"/>
    </location>
</feature>
<dbReference type="PRINTS" id="PR00760">
    <property type="entry name" value="BONTOXILYSIN"/>
</dbReference>
<proteinExistence type="predicted"/>
<dbReference type="RefSeq" id="WP_307509754.1">
    <property type="nucleotide sequence ID" value="NZ_BAAACE010000001.1"/>
</dbReference>
<comment type="caution">
    <text evidence="2">The sequence shown here is derived from an EMBL/GenBank/DDBJ whole genome shotgun (WGS) entry which is preliminary data.</text>
</comment>
<accession>A0ABU0N4P2</accession>
<evidence type="ECO:0000313" key="2">
    <source>
        <dbReference type="EMBL" id="MDQ0557949.1"/>
    </source>
</evidence>
<dbReference type="SUPFAM" id="SSF55486">
    <property type="entry name" value="Metalloproteases ('zincins'), catalytic domain"/>
    <property type="match status" value="1"/>
</dbReference>
<evidence type="ECO:0000313" key="3">
    <source>
        <dbReference type="Proteomes" id="UP001232584"/>
    </source>
</evidence>
<dbReference type="Pfam" id="PF01742">
    <property type="entry name" value="Peptidase_M27"/>
    <property type="match status" value="1"/>
</dbReference>
<sequence length="395" mass="44913">MAPITIKDFKYNTLPNGNDVVLVKNEKGTADKGFFVADNILVVPERYGEIQGEEGGTAPKEATEVRDKQYLQSEEHKDEFLKMITVLLKRINSKPEGSEFLNIMTKAEPLYDINNGEFKERCTSRYVETTTGQRRVNVIITGPGTNLTEGITIPYITENTRALESNGFGSASTISITPFYELGYIKDHKNPEEKYCADPAMSLYHELVHAFHNLYGINFNHTKIEETSLEEYVTFGRYNEKSCVEMNKVGMYAGTSLLKSFDEINTLKEADKSKINNIFENKLTLLFGEKTSANNESDIAKIALKIDKKIHAFTECEFAKAFNTKTGGIYVRDDYNYTSATPLKFEKLLDNYHPQDGFIKYGKPMYEGQHIKNKYIATNPAITSKKARFRFLLKK</sequence>
<gene>
    <name evidence="2" type="ORF">QOZ92_003084</name>
</gene>
<dbReference type="InterPro" id="IPR000395">
    <property type="entry name" value="Bot/tetX_LC"/>
</dbReference>
<name>A0ABU0N4P2_9FIRM</name>
<dbReference type="Gene3D" id="3.90.1240.10">
    <property type="entry name" value="Metalloproteases ('zincins'), catalytic domain like"/>
    <property type="match status" value="1"/>
</dbReference>
<organism evidence="2 3">
    <name type="scientific">Paraclostridium ghonii</name>
    <dbReference type="NCBI Taxonomy" id="29358"/>
    <lineage>
        <taxon>Bacteria</taxon>
        <taxon>Bacillati</taxon>
        <taxon>Bacillota</taxon>
        <taxon>Clostridia</taxon>
        <taxon>Peptostreptococcales</taxon>
        <taxon>Peptostreptococcaceae</taxon>
        <taxon>Paraclostridium</taxon>
    </lineage>
</organism>
<dbReference type="EMBL" id="JAUSWG010000016">
    <property type="protein sequence ID" value="MDQ0557949.1"/>
    <property type="molecule type" value="Genomic_DNA"/>
</dbReference>